<reference evidence="7" key="1">
    <citation type="submission" date="2021-09" db="EMBL/GenBank/DDBJ databases">
        <title>Fulvivirga sp. isolated from coastal sediment.</title>
        <authorList>
            <person name="Yu H."/>
        </authorList>
    </citation>
    <scope>NUCLEOTIDE SEQUENCE</scope>
    <source>
        <strain evidence="7">1062</strain>
    </source>
</reference>
<sequence>MRIFLTVLVLLLFLSGIDGLAQTYKKWMHKGDRAYRIEDYESAISFYKKALKLRKGNTKATYQLGLSYLYSSDKLPALEQIAKVYALSPKIDKHIEYQLGLAYIYHENFKDALRFFESYSKTPQSKKSNVYERIAQCISADSLKRNEINALVTPVDALNSKFHDYTPLVYGQGTKMIFTSNRPGGKRSRDGTYYEDIYWASFENGEWTDIQRMGPAINDSYHDAAGTLSPDERSLFVYYEYDGGNIYVSKNEKGTWGQPTPLDESVNTIFWETSATITADGNTLYFASERPDGIGGLDIYKTELGDNGQWKKPVNLGKVINTRYNEDAPYITPDGSRLYFGSAGHPGMGAEDIFYSDIINGELQPPVNLGYPINSIYLDNYFIPNTDGKSGYLASMRPGGKGMADIFYVEYDLTPVNKKPLIASAEPVKQNTPAKEPVKAISKPEPVVEQIKETKPKIATVLKGKVIDSKSGEPLLAEVKLVDNTNNVVLSRVQSDAAGDFELIIPRGGNYGVSTRLDGYLFNSLNFNLPEFTENQEVDTHILMRKAETGSKVVLKNIFFDSGKSELRTESLGELDRIKELLEDNPGLVVQINGHTDNVGNAIANKILSKKRADAVVQFLINNGISANRLSAKGFGEERPLVSNDDEVDGREINRRTEIEIIRTGMESSTSP</sequence>
<dbReference type="PANTHER" id="PTHR30329:SF21">
    <property type="entry name" value="LIPOPROTEIN YIAD-RELATED"/>
    <property type="match status" value="1"/>
</dbReference>
<dbReference type="Pfam" id="PF07676">
    <property type="entry name" value="PD40"/>
    <property type="match status" value="3"/>
</dbReference>
<organism evidence="7 8">
    <name type="scientific">Fulvivirga sedimenti</name>
    <dbReference type="NCBI Taxonomy" id="2879465"/>
    <lineage>
        <taxon>Bacteria</taxon>
        <taxon>Pseudomonadati</taxon>
        <taxon>Bacteroidota</taxon>
        <taxon>Cytophagia</taxon>
        <taxon>Cytophagales</taxon>
        <taxon>Fulvivirgaceae</taxon>
        <taxon>Fulvivirga</taxon>
    </lineage>
</organism>
<dbReference type="InterPro" id="IPR006665">
    <property type="entry name" value="OmpA-like"/>
</dbReference>
<dbReference type="Proteomes" id="UP001139409">
    <property type="component" value="Unassembled WGS sequence"/>
</dbReference>
<dbReference type="InterPro" id="IPR050330">
    <property type="entry name" value="Bact_OuterMem_StrucFunc"/>
</dbReference>
<dbReference type="Gene3D" id="2.60.40.1120">
    <property type="entry name" value="Carboxypeptidase-like, regulatory domain"/>
    <property type="match status" value="1"/>
</dbReference>
<keyword evidence="8" id="KW-1185">Reference proteome</keyword>
<dbReference type="PRINTS" id="PR01021">
    <property type="entry name" value="OMPADOMAIN"/>
</dbReference>
<dbReference type="PANTHER" id="PTHR30329">
    <property type="entry name" value="STATOR ELEMENT OF FLAGELLAR MOTOR COMPLEX"/>
    <property type="match status" value="1"/>
</dbReference>
<dbReference type="SUPFAM" id="SSF49464">
    <property type="entry name" value="Carboxypeptidase regulatory domain-like"/>
    <property type="match status" value="1"/>
</dbReference>
<dbReference type="PROSITE" id="PS51123">
    <property type="entry name" value="OMPA_2"/>
    <property type="match status" value="1"/>
</dbReference>
<dbReference type="Gene3D" id="3.30.1330.60">
    <property type="entry name" value="OmpA-like domain"/>
    <property type="match status" value="1"/>
</dbReference>
<dbReference type="InterPro" id="IPR006664">
    <property type="entry name" value="OMP_bac"/>
</dbReference>
<evidence type="ECO:0000256" key="2">
    <source>
        <dbReference type="ARBA" id="ARBA00023136"/>
    </source>
</evidence>
<comment type="caution">
    <text evidence="7">The sequence shown here is derived from an EMBL/GenBank/DDBJ whole genome shotgun (WGS) entry which is preliminary data.</text>
</comment>
<dbReference type="CDD" id="cd07185">
    <property type="entry name" value="OmpA_C-like"/>
    <property type="match status" value="1"/>
</dbReference>
<evidence type="ECO:0000313" key="7">
    <source>
        <dbReference type="EMBL" id="MCA6073322.1"/>
    </source>
</evidence>
<dbReference type="RefSeq" id="WP_225696441.1">
    <property type="nucleotide sequence ID" value="NZ_JAIXNE010000001.1"/>
</dbReference>
<keyword evidence="4" id="KW-0802">TPR repeat</keyword>
<dbReference type="InterPro" id="IPR036737">
    <property type="entry name" value="OmpA-like_sf"/>
</dbReference>
<feature type="domain" description="OmpA-like" evidence="6">
    <location>
        <begin position="547"/>
        <end position="665"/>
    </location>
</feature>
<dbReference type="SUPFAM" id="SSF48452">
    <property type="entry name" value="TPR-like"/>
    <property type="match status" value="1"/>
</dbReference>
<name>A0A9X1KWK9_9BACT</name>
<evidence type="ECO:0000256" key="1">
    <source>
        <dbReference type="ARBA" id="ARBA00004442"/>
    </source>
</evidence>
<accession>A0A9X1KWK9</accession>
<dbReference type="GO" id="GO:0009279">
    <property type="term" value="C:cell outer membrane"/>
    <property type="evidence" value="ECO:0007669"/>
    <property type="project" value="UniProtKB-SubCell"/>
</dbReference>
<comment type="subcellular location">
    <subcellularLocation>
        <location evidence="1">Cell outer membrane</location>
    </subcellularLocation>
</comment>
<dbReference type="Gene3D" id="1.25.40.10">
    <property type="entry name" value="Tetratricopeptide repeat domain"/>
    <property type="match status" value="1"/>
</dbReference>
<dbReference type="AlphaFoldDB" id="A0A9X1KWK9"/>
<keyword evidence="3" id="KW-0998">Cell outer membrane</keyword>
<dbReference type="SUPFAM" id="SSF82171">
    <property type="entry name" value="DPP6 N-terminal domain-like"/>
    <property type="match status" value="1"/>
</dbReference>
<evidence type="ECO:0000313" key="8">
    <source>
        <dbReference type="Proteomes" id="UP001139409"/>
    </source>
</evidence>
<dbReference type="InterPro" id="IPR011659">
    <property type="entry name" value="WD40"/>
</dbReference>
<gene>
    <name evidence="7" type="ORF">LDX50_00490</name>
</gene>
<evidence type="ECO:0000256" key="5">
    <source>
        <dbReference type="PROSITE-ProRule" id="PRU00473"/>
    </source>
</evidence>
<dbReference type="SUPFAM" id="SSF103088">
    <property type="entry name" value="OmpA-like"/>
    <property type="match status" value="1"/>
</dbReference>
<dbReference type="InterPro" id="IPR011042">
    <property type="entry name" value="6-blade_b-propeller_TolB-like"/>
</dbReference>
<dbReference type="InterPro" id="IPR011990">
    <property type="entry name" value="TPR-like_helical_dom_sf"/>
</dbReference>
<protein>
    <submittedName>
        <fullName evidence="7">OmpA family protein</fullName>
    </submittedName>
</protein>
<evidence type="ECO:0000256" key="3">
    <source>
        <dbReference type="ARBA" id="ARBA00023237"/>
    </source>
</evidence>
<feature type="repeat" description="TPR" evidence="4">
    <location>
        <begin position="24"/>
        <end position="57"/>
    </location>
</feature>
<evidence type="ECO:0000256" key="4">
    <source>
        <dbReference type="PROSITE-ProRule" id="PRU00339"/>
    </source>
</evidence>
<dbReference type="Pfam" id="PF00691">
    <property type="entry name" value="OmpA"/>
    <property type="match status" value="1"/>
</dbReference>
<proteinExistence type="predicted"/>
<dbReference type="Gene3D" id="2.120.10.30">
    <property type="entry name" value="TolB, C-terminal domain"/>
    <property type="match status" value="1"/>
</dbReference>
<dbReference type="InterPro" id="IPR019734">
    <property type="entry name" value="TPR_rpt"/>
</dbReference>
<dbReference type="InterPro" id="IPR008969">
    <property type="entry name" value="CarboxyPept-like_regulatory"/>
</dbReference>
<dbReference type="PROSITE" id="PS50005">
    <property type="entry name" value="TPR"/>
    <property type="match status" value="1"/>
</dbReference>
<keyword evidence="2 5" id="KW-0472">Membrane</keyword>
<dbReference type="EMBL" id="JAIXNE010000001">
    <property type="protein sequence ID" value="MCA6073322.1"/>
    <property type="molecule type" value="Genomic_DNA"/>
</dbReference>
<evidence type="ECO:0000259" key="6">
    <source>
        <dbReference type="PROSITE" id="PS51123"/>
    </source>
</evidence>